<dbReference type="SUPFAM" id="SSF81383">
    <property type="entry name" value="F-box domain"/>
    <property type="match status" value="1"/>
</dbReference>
<accession>A0AAU9MG27</accession>
<sequence length="387" mass="45076">MMAEVELMTTELPPDIIFTNILPRVTAKYVLRFKCVSKQWHSFLMTPGFLQMHQLHVNSNPNDLNQKFFFLTSARPWEYRTIDCETPKDGFTASRPFPFQVEVGKKISIVTSLNGMVCVGINKPWPNDTEYSDLILWNPLTDDHKTLSNSKPGCPHPYRVYTDEYALYYSSSENDYKLVWLTSRLMNVYIYSLRSDSWRKVESTHNAASYQFHLIMSSVMWNEKFHFLRKLFNEFEGAAGEKLLNQRRTDLMGFMVLRGCIHLCVAIINAASIDEYDTIELWSGHAGYKWERVTEAEPLSSSDIKIYTDLHPILHLVIRKGHDLLHRMRNGKWLMYSRFEEHVYTLDASMDNHTKDIMCSIGLPFCPSQFPGAKYVETLVSPNQYMK</sequence>
<dbReference type="Pfam" id="PF07734">
    <property type="entry name" value="FBA_1"/>
    <property type="match status" value="1"/>
</dbReference>
<dbReference type="InterPro" id="IPR006527">
    <property type="entry name" value="F-box-assoc_dom_typ1"/>
</dbReference>
<dbReference type="PANTHER" id="PTHR31672">
    <property type="entry name" value="BNACNNG10540D PROTEIN"/>
    <property type="match status" value="1"/>
</dbReference>
<dbReference type="AlphaFoldDB" id="A0AAU9MG27"/>
<dbReference type="EMBL" id="CAKMRJ010002223">
    <property type="protein sequence ID" value="CAH1425667.1"/>
    <property type="molecule type" value="Genomic_DNA"/>
</dbReference>
<feature type="domain" description="F-box associated beta-propeller type 1" evidence="1">
    <location>
        <begin position="107"/>
        <end position="229"/>
    </location>
</feature>
<protein>
    <recommendedName>
        <fullName evidence="1">F-box associated beta-propeller type 1 domain-containing protein</fullName>
    </recommendedName>
</protein>
<comment type="caution">
    <text evidence="2">The sequence shown here is derived from an EMBL/GenBank/DDBJ whole genome shotgun (WGS) entry which is preliminary data.</text>
</comment>
<dbReference type="InterPro" id="IPR050796">
    <property type="entry name" value="SCF_F-box_component"/>
</dbReference>
<dbReference type="InterPro" id="IPR011043">
    <property type="entry name" value="Gal_Oxase/kelch_b-propeller"/>
</dbReference>
<proteinExistence type="predicted"/>
<dbReference type="SUPFAM" id="SSF50965">
    <property type="entry name" value="Galactose oxidase, central domain"/>
    <property type="match status" value="1"/>
</dbReference>
<gene>
    <name evidence="2" type="ORF">LVIROSA_LOCUS12795</name>
</gene>
<dbReference type="PANTHER" id="PTHR31672:SF13">
    <property type="entry name" value="F-BOX PROTEIN CPR30-LIKE"/>
    <property type="match status" value="1"/>
</dbReference>
<dbReference type="InterPro" id="IPR036047">
    <property type="entry name" value="F-box-like_dom_sf"/>
</dbReference>
<dbReference type="Proteomes" id="UP001157418">
    <property type="component" value="Unassembled WGS sequence"/>
</dbReference>
<evidence type="ECO:0000313" key="3">
    <source>
        <dbReference type="Proteomes" id="UP001157418"/>
    </source>
</evidence>
<organism evidence="2 3">
    <name type="scientific">Lactuca virosa</name>
    <dbReference type="NCBI Taxonomy" id="75947"/>
    <lineage>
        <taxon>Eukaryota</taxon>
        <taxon>Viridiplantae</taxon>
        <taxon>Streptophyta</taxon>
        <taxon>Embryophyta</taxon>
        <taxon>Tracheophyta</taxon>
        <taxon>Spermatophyta</taxon>
        <taxon>Magnoliopsida</taxon>
        <taxon>eudicotyledons</taxon>
        <taxon>Gunneridae</taxon>
        <taxon>Pentapetalae</taxon>
        <taxon>asterids</taxon>
        <taxon>campanulids</taxon>
        <taxon>Asterales</taxon>
        <taxon>Asteraceae</taxon>
        <taxon>Cichorioideae</taxon>
        <taxon>Cichorieae</taxon>
        <taxon>Lactucinae</taxon>
        <taxon>Lactuca</taxon>
    </lineage>
</organism>
<evidence type="ECO:0000259" key="1">
    <source>
        <dbReference type="Pfam" id="PF07734"/>
    </source>
</evidence>
<evidence type="ECO:0000313" key="2">
    <source>
        <dbReference type="EMBL" id="CAH1425667.1"/>
    </source>
</evidence>
<keyword evidence="3" id="KW-1185">Reference proteome</keyword>
<reference evidence="2 3" key="1">
    <citation type="submission" date="2022-01" db="EMBL/GenBank/DDBJ databases">
        <authorList>
            <person name="Xiong W."/>
            <person name="Schranz E."/>
        </authorList>
    </citation>
    <scope>NUCLEOTIDE SEQUENCE [LARGE SCALE GENOMIC DNA]</scope>
</reference>
<name>A0AAU9MG27_9ASTR</name>